<dbReference type="GO" id="GO:0016881">
    <property type="term" value="F:acid-amino acid ligase activity"/>
    <property type="evidence" value="ECO:0007669"/>
    <property type="project" value="InterPro"/>
</dbReference>
<comment type="caution">
    <text evidence="6">The sequence shown here is derived from an EMBL/GenBank/DDBJ whole genome shotgun (WGS) entry which is preliminary data.</text>
</comment>
<dbReference type="PANTHER" id="PTHR43024:SF1">
    <property type="entry name" value="UDP-N-ACETYLMURAMOYL-TRIPEPTIDE--D-ALANYL-D-ALANINE LIGASE"/>
    <property type="match status" value="1"/>
</dbReference>
<protein>
    <submittedName>
        <fullName evidence="6">UDP-N-acetylmuramoyl-tripeptide--D-alanyl-D-alanine ligase</fullName>
    </submittedName>
</protein>
<evidence type="ECO:0000313" key="6">
    <source>
        <dbReference type="EMBL" id="MBI2096890.1"/>
    </source>
</evidence>
<evidence type="ECO:0000256" key="1">
    <source>
        <dbReference type="ARBA" id="ARBA00022598"/>
    </source>
</evidence>
<dbReference type="InterPro" id="IPR036565">
    <property type="entry name" value="Mur-like_cat_sf"/>
</dbReference>
<dbReference type="SUPFAM" id="SSF53623">
    <property type="entry name" value="MurD-like peptide ligases, catalytic domain"/>
    <property type="match status" value="1"/>
</dbReference>
<dbReference type="Gene3D" id="3.90.190.20">
    <property type="entry name" value="Mur ligase, C-terminal domain"/>
    <property type="match status" value="1"/>
</dbReference>
<dbReference type="Pfam" id="PF02875">
    <property type="entry name" value="Mur_ligase_C"/>
    <property type="match status" value="1"/>
</dbReference>
<dbReference type="InterPro" id="IPR013221">
    <property type="entry name" value="Mur_ligase_cen"/>
</dbReference>
<evidence type="ECO:0000313" key="7">
    <source>
        <dbReference type="Proteomes" id="UP000724148"/>
    </source>
</evidence>
<dbReference type="InterPro" id="IPR051046">
    <property type="entry name" value="MurCDEF_CellWall_CoF430Synth"/>
</dbReference>
<dbReference type="InterPro" id="IPR036615">
    <property type="entry name" value="Mur_ligase_C_dom_sf"/>
</dbReference>
<organism evidence="6 7">
    <name type="scientific">Candidatus Sungiibacteriota bacterium</name>
    <dbReference type="NCBI Taxonomy" id="2750080"/>
    <lineage>
        <taxon>Bacteria</taxon>
        <taxon>Candidatus Sungiibacteriota</taxon>
    </lineage>
</organism>
<dbReference type="Pfam" id="PF08245">
    <property type="entry name" value="Mur_ligase_M"/>
    <property type="match status" value="1"/>
</dbReference>
<sequence>MILITKILRVYLYVLAKAILRRHHPRIIGITGGVGKTSARDAIYAVLSSRFRVWRGREEKNYNNEIGVPLVILGAPHYGRNVLGWLGLCLRFLKLWWSKSYPEILILEMGVDRPGDMDYLVKLARPNAAVITGLGQIPVHVEFFKDPEAVAKEKAKILGALANTARAILNADDEYILAMAQESPAPVMRYGMSQAADVRVEELQVLFLDENGKKTPEGIAFKIRYQGALIPLRLAGAINKPQALAAAAGFCAGIAFGMNPVSIAEALSHFVPPPGRMRILKGIKGAIILDDTYNAAPAAMESAIETLGSLPAKRRIAVLGDMLELGSYTEEAHRRVGKMIPSRAEILFTVGSNSQIVQKQALEAGLDRSRAYHIANSRDAAAMLRPMIESGDVILVKGGQSMRMERVAEAIMAEPNKAKDLLTRQSVDWKRKV</sequence>
<dbReference type="EMBL" id="JACOZA010000048">
    <property type="protein sequence ID" value="MBI2096890.1"/>
    <property type="molecule type" value="Genomic_DNA"/>
</dbReference>
<dbReference type="PANTHER" id="PTHR43024">
    <property type="entry name" value="UDP-N-ACETYLMURAMOYL-TRIPEPTIDE--D-ALANYL-D-ALANINE LIGASE"/>
    <property type="match status" value="1"/>
</dbReference>
<dbReference type="SUPFAM" id="SSF53244">
    <property type="entry name" value="MurD-like peptide ligases, peptide-binding domain"/>
    <property type="match status" value="1"/>
</dbReference>
<feature type="domain" description="Mur ligase central" evidence="5">
    <location>
        <begin position="30"/>
        <end position="248"/>
    </location>
</feature>
<evidence type="ECO:0000259" key="4">
    <source>
        <dbReference type="Pfam" id="PF02875"/>
    </source>
</evidence>
<name>A0A931SDC0_9BACT</name>
<dbReference type="Gene3D" id="3.40.1190.10">
    <property type="entry name" value="Mur-like, catalytic domain"/>
    <property type="match status" value="1"/>
</dbReference>
<keyword evidence="1 6" id="KW-0436">Ligase</keyword>
<keyword evidence="2" id="KW-0547">Nucleotide-binding</keyword>
<accession>A0A931SDC0</accession>
<keyword evidence="3" id="KW-0067">ATP-binding</keyword>
<proteinExistence type="predicted"/>
<evidence type="ECO:0000259" key="5">
    <source>
        <dbReference type="Pfam" id="PF08245"/>
    </source>
</evidence>
<evidence type="ECO:0000256" key="3">
    <source>
        <dbReference type="ARBA" id="ARBA00022840"/>
    </source>
</evidence>
<reference evidence="6" key="1">
    <citation type="submission" date="2020-07" db="EMBL/GenBank/DDBJ databases">
        <title>Huge and variable diversity of episymbiotic CPR bacteria and DPANN archaea in groundwater ecosystems.</title>
        <authorList>
            <person name="He C.Y."/>
            <person name="Keren R."/>
            <person name="Whittaker M."/>
            <person name="Farag I.F."/>
            <person name="Doudna J."/>
            <person name="Cate J.H.D."/>
            <person name="Banfield J.F."/>
        </authorList>
    </citation>
    <scope>NUCLEOTIDE SEQUENCE</scope>
    <source>
        <strain evidence="6">NC_groundwater_193_Ag_S-0.1um_51_7</strain>
    </source>
</reference>
<dbReference type="GO" id="GO:0005524">
    <property type="term" value="F:ATP binding"/>
    <property type="evidence" value="ECO:0007669"/>
    <property type="project" value="UniProtKB-KW"/>
</dbReference>
<dbReference type="Proteomes" id="UP000724148">
    <property type="component" value="Unassembled WGS sequence"/>
</dbReference>
<dbReference type="AlphaFoldDB" id="A0A931SDC0"/>
<evidence type="ECO:0000256" key="2">
    <source>
        <dbReference type="ARBA" id="ARBA00022741"/>
    </source>
</evidence>
<feature type="domain" description="Mur ligase C-terminal" evidence="4">
    <location>
        <begin position="275"/>
        <end position="398"/>
    </location>
</feature>
<dbReference type="InterPro" id="IPR004101">
    <property type="entry name" value="Mur_ligase_C"/>
</dbReference>
<gene>
    <name evidence="6" type="ORF">HYT40_01915</name>
</gene>